<dbReference type="CDD" id="cd00830">
    <property type="entry name" value="KAS_III"/>
    <property type="match status" value="1"/>
</dbReference>
<feature type="domain" description="Beta-ketoacyl-[acyl-carrier-protein] synthase III N-terminal" evidence="1">
    <location>
        <begin position="107"/>
        <end position="187"/>
    </location>
</feature>
<protein>
    <recommendedName>
        <fullName evidence="1">Beta-ketoacyl-[acyl-carrier-protein] synthase III N-terminal domain-containing protein</fullName>
    </recommendedName>
</protein>
<dbReference type="PANTHER" id="PTHR34069">
    <property type="entry name" value="3-OXOACYL-[ACYL-CARRIER-PROTEIN] SYNTHASE 3"/>
    <property type="match status" value="1"/>
</dbReference>
<dbReference type="GO" id="GO:0006633">
    <property type="term" value="P:fatty acid biosynthetic process"/>
    <property type="evidence" value="ECO:0007669"/>
    <property type="project" value="InterPro"/>
</dbReference>
<dbReference type="GO" id="GO:0004315">
    <property type="term" value="F:3-oxoacyl-[acyl-carrier-protein] synthase activity"/>
    <property type="evidence" value="ECO:0007669"/>
    <property type="project" value="InterPro"/>
</dbReference>
<sequence length="208" mass="21732">MSFSSHISGFGHAVPERIVTNQELSEMIDTSDEWIVERTGISQRHIASDEDSSATLGAIAAERALKKAGINALDLDLIITATCTPSGMFPSTASRIQHTIGASCGAFDINAACNGFVTALSTAAQLIHSRSAEKILIVGSEVLSRITDWSDRGTCVLFGDGAGAVILERNQQNDIGQIFPPVLGSDGGAAELLFASGPCTAPSDLLDQ</sequence>
<dbReference type="PANTHER" id="PTHR34069:SF2">
    <property type="entry name" value="BETA-KETOACYL-[ACYL-CARRIER-PROTEIN] SYNTHASE III"/>
    <property type="match status" value="1"/>
</dbReference>
<dbReference type="EMBL" id="UINC01206228">
    <property type="protein sequence ID" value="SVE27758.1"/>
    <property type="molecule type" value="Genomic_DNA"/>
</dbReference>
<gene>
    <name evidence="2" type="ORF">METZ01_LOCUS480612</name>
</gene>
<proteinExistence type="predicted"/>
<dbReference type="InterPro" id="IPR013751">
    <property type="entry name" value="ACP_syn_III_N"/>
</dbReference>
<evidence type="ECO:0000259" key="1">
    <source>
        <dbReference type="Pfam" id="PF08545"/>
    </source>
</evidence>
<dbReference type="GO" id="GO:0044550">
    <property type="term" value="P:secondary metabolite biosynthetic process"/>
    <property type="evidence" value="ECO:0007669"/>
    <property type="project" value="TreeGrafter"/>
</dbReference>
<reference evidence="2" key="1">
    <citation type="submission" date="2018-05" db="EMBL/GenBank/DDBJ databases">
        <authorList>
            <person name="Lanie J.A."/>
            <person name="Ng W.-L."/>
            <person name="Kazmierczak K.M."/>
            <person name="Andrzejewski T.M."/>
            <person name="Davidsen T.M."/>
            <person name="Wayne K.J."/>
            <person name="Tettelin H."/>
            <person name="Glass J.I."/>
            <person name="Rusch D."/>
            <person name="Podicherti R."/>
            <person name="Tsui H.-C.T."/>
            <person name="Winkler M.E."/>
        </authorList>
    </citation>
    <scope>NUCLEOTIDE SEQUENCE</scope>
</reference>
<dbReference type="SUPFAM" id="SSF53901">
    <property type="entry name" value="Thiolase-like"/>
    <property type="match status" value="1"/>
</dbReference>
<accession>A0A383C822</accession>
<dbReference type="AlphaFoldDB" id="A0A383C822"/>
<dbReference type="Pfam" id="PF08545">
    <property type="entry name" value="ACP_syn_III"/>
    <property type="match status" value="1"/>
</dbReference>
<name>A0A383C822_9ZZZZ</name>
<evidence type="ECO:0000313" key="2">
    <source>
        <dbReference type="EMBL" id="SVE27758.1"/>
    </source>
</evidence>
<feature type="non-terminal residue" evidence="2">
    <location>
        <position position="208"/>
    </location>
</feature>
<dbReference type="InterPro" id="IPR016039">
    <property type="entry name" value="Thiolase-like"/>
</dbReference>
<dbReference type="Gene3D" id="3.40.47.10">
    <property type="match status" value="1"/>
</dbReference>
<organism evidence="2">
    <name type="scientific">marine metagenome</name>
    <dbReference type="NCBI Taxonomy" id="408172"/>
    <lineage>
        <taxon>unclassified sequences</taxon>
        <taxon>metagenomes</taxon>
        <taxon>ecological metagenomes</taxon>
    </lineage>
</organism>